<dbReference type="EMBL" id="JARQWQ010000123">
    <property type="protein sequence ID" value="KAK2549650.1"/>
    <property type="molecule type" value="Genomic_DNA"/>
</dbReference>
<evidence type="ECO:0000313" key="1">
    <source>
        <dbReference type="EMBL" id="KAK2549650.1"/>
    </source>
</evidence>
<organism evidence="1 2">
    <name type="scientific">Acropora cervicornis</name>
    <name type="common">Staghorn coral</name>
    <dbReference type="NCBI Taxonomy" id="6130"/>
    <lineage>
        <taxon>Eukaryota</taxon>
        <taxon>Metazoa</taxon>
        <taxon>Cnidaria</taxon>
        <taxon>Anthozoa</taxon>
        <taxon>Hexacorallia</taxon>
        <taxon>Scleractinia</taxon>
        <taxon>Astrocoeniina</taxon>
        <taxon>Acroporidae</taxon>
        <taxon>Acropora</taxon>
    </lineage>
</organism>
<proteinExistence type="predicted"/>
<keyword evidence="2" id="KW-1185">Reference proteome</keyword>
<dbReference type="Proteomes" id="UP001249851">
    <property type="component" value="Unassembled WGS sequence"/>
</dbReference>
<accession>A0AAD9UU18</accession>
<name>A0AAD9UU18_ACRCE</name>
<gene>
    <name evidence="1" type="ORF">P5673_029906</name>
</gene>
<sequence length="464" mass="52844">MKEKLKKGNADAWDVTALVFILKFSEALKPIRNGSRWYKIKNAISKIQKVKNELISHFPKASLSQNTFERKVDILIQAVQDLLSPSDPLVAKLRTQRSESVFATDELLRYKQMIKDVHNNLLFLKKNLRASATVGTRSPDTSRDNGTLSSQMHLQIVRLEQGIIDARSVDLFPSLSIPAIFESPRYIQLVNTSFSLSYNFQWKDLTTFFQEFDDDSDMQLFAGIQLAASLSHQSRKGEALDLLDSLLPKVLQAKHRVVLHSRVKIHKAYILHDQGQDEEAWKEAEEAETMLISAFEEYAEDKGILHNIKANIILSLGKNDEADRERIIDHLNRCIHYCERATVDGSVTIVQATLRMALAHLGYYQHGILEDVPGADVRIAESILKHVSKSELLSERSKVYYTYGQSLFAYRKGNKKKAAELEDKVRENCEPYKLSSELQQLDMLKTLILGQPAFGPKQKKRGRC</sequence>
<dbReference type="AlphaFoldDB" id="A0AAD9UU18"/>
<evidence type="ECO:0000313" key="2">
    <source>
        <dbReference type="Proteomes" id="UP001249851"/>
    </source>
</evidence>
<reference evidence="1" key="1">
    <citation type="journal article" date="2023" name="G3 (Bethesda)">
        <title>Whole genome assembly and annotation of the endangered Caribbean coral Acropora cervicornis.</title>
        <authorList>
            <person name="Selwyn J.D."/>
            <person name="Vollmer S.V."/>
        </authorList>
    </citation>
    <scope>NUCLEOTIDE SEQUENCE</scope>
    <source>
        <strain evidence="1">K2</strain>
    </source>
</reference>
<protein>
    <submittedName>
        <fullName evidence="1">Uncharacterized protein</fullName>
    </submittedName>
</protein>
<comment type="caution">
    <text evidence="1">The sequence shown here is derived from an EMBL/GenBank/DDBJ whole genome shotgun (WGS) entry which is preliminary data.</text>
</comment>
<reference evidence="1" key="2">
    <citation type="journal article" date="2023" name="Science">
        <title>Genomic signatures of disease resistance in endangered staghorn corals.</title>
        <authorList>
            <person name="Vollmer S.V."/>
            <person name="Selwyn J.D."/>
            <person name="Despard B.A."/>
            <person name="Roesel C.L."/>
        </authorList>
    </citation>
    <scope>NUCLEOTIDE SEQUENCE</scope>
    <source>
        <strain evidence="1">K2</strain>
    </source>
</reference>